<evidence type="ECO:0000256" key="3">
    <source>
        <dbReference type="ARBA" id="ARBA00022692"/>
    </source>
</evidence>
<dbReference type="RefSeq" id="WP_061252620.1">
    <property type="nucleotide sequence ID" value="NZ_JBFALK010000003.1"/>
</dbReference>
<feature type="transmembrane region" description="Helical" evidence="7">
    <location>
        <begin position="251"/>
        <end position="275"/>
    </location>
</feature>
<protein>
    <submittedName>
        <fullName evidence="8">Branched-chain amino acid ABC transporter permease</fullName>
    </submittedName>
</protein>
<feature type="transmembrane region" description="Helical" evidence="7">
    <location>
        <begin position="65"/>
        <end position="84"/>
    </location>
</feature>
<name>A0ABV3G9F4_MICGL</name>
<feature type="transmembrane region" description="Helical" evidence="7">
    <location>
        <begin position="12"/>
        <end position="31"/>
    </location>
</feature>
<dbReference type="Pfam" id="PF02653">
    <property type="entry name" value="BPD_transp_2"/>
    <property type="match status" value="1"/>
</dbReference>
<keyword evidence="5 7" id="KW-0472">Membrane</keyword>
<feature type="transmembrane region" description="Helical" evidence="7">
    <location>
        <begin position="117"/>
        <end position="136"/>
    </location>
</feature>
<keyword evidence="4 7" id="KW-1133">Transmembrane helix</keyword>
<feature type="transmembrane region" description="Helical" evidence="7">
    <location>
        <begin position="164"/>
        <end position="182"/>
    </location>
</feature>
<evidence type="ECO:0000256" key="4">
    <source>
        <dbReference type="ARBA" id="ARBA00022989"/>
    </source>
</evidence>
<comment type="caution">
    <text evidence="8">The sequence shown here is derived from an EMBL/GenBank/DDBJ whole genome shotgun (WGS) entry which is preliminary data.</text>
</comment>
<keyword evidence="3 7" id="KW-0812">Transmembrane</keyword>
<dbReference type="PANTHER" id="PTHR30482">
    <property type="entry name" value="HIGH-AFFINITY BRANCHED-CHAIN AMINO ACID TRANSPORT SYSTEM PERMEASE"/>
    <property type="match status" value="1"/>
</dbReference>
<feature type="transmembrane region" description="Helical" evidence="7">
    <location>
        <begin position="287"/>
        <end position="306"/>
    </location>
</feature>
<evidence type="ECO:0000256" key="5">
    <source>
        <dbReference type="ARBA" id="ARBA00023136"/>
    </source>
</evidence>
<evidence type="ECO:0000256" key="7">
    <source>
        <dbReference type="SAM" id="Phobius"/>
    </source>
</evidence>
<feature type="transmembrane region" description="Helical" evidence="7">
    <location>
        <begin position="213"/>
        <end position="231"/>
    </location>
</feature>
<proteinExistence type="predicted"/>
<organism evidence="8 9">
    <name type="scientific">Microtetraspora glauca</name>
    <dbReference type="NCBI Taxonomy" id="1996"/>
    <lineage>
        <taxon>Bacteria</taxon>
        <taxon>Bacillati</taxon>
        <taxon>Actinomycetota</taxon>
        <taxon>Actinomycetes</taxon>
        <taxon>Streptosporangiales</taxon>
        <taxon>Streptosporangiaceae</taxon>
        <taxon>Microtetraspora</taxon>
    </lineage>
</organism>
<sequence>MTPFAVFSGSPWRIAGAAGALAAALVLLALPGLVNPYLLFQACLVMVTATAGLGLVLIMGWSGQIALSQAGFLGVGAYATTYLVAQGWAWPLAAVTAGLIAALFGVLIGLPATRLRGFYLAIATLAFAELMIRVFVEATPITGGIAGTAVEAVVLPGIDVDGSRWYLCLGVAAVTTAVVIRIGRVGLGRRLRVVRDAEIAAPSLGVSPMRTKLLAFALSAFIGGIAGALYAQCLSYLTPEIFDMGLLIEFLIVAFLGGVGYVTGPFLGAVVVVVLRDLLQDLGSWQRLGYGLILALAIAFLPRGLASLPDRLRARRPAPPAPEPPPVSGPADLTGAAR</sequence>
<feature type="compositionally biased region" description="Pro residues" evidence="6">
    <location>
        <begin position="317"/>
        <end position="328"/>
    </location>
</feature>
<gene>
    <name evidence="8" type="ORF">AB0I59_06220</name>
</gene>
<dbReference type="Proteomes" id="UP001551675">
    <property type="component" value="Unassembled WGS sequence"/>
</dbReference>
<accession>A0ABV3G9F4</accession>
<keyword evidence="9" id="KW-1185">Reference proteome</keyword>
<evidence type="ECO:0000256" key="1">
    <source>
        <dbReference type="ARBA" id="ARBA00004651"/>
    </source>
</evidence>
<reference evidence="8 9" key="1">
    <citation type="submission" date="2024-06" db="EMBL/GenBank/DDBJ databases">
        <title>The Natural Products Discovery Center: Release of the First 8490 Sequenced Strains for Exploring Actinobacteria Biosynthetic Diversity.</title>
        <authorList>
            <person name="Kalkreuter E."/>
            <person name="Kautsar S.A."/>
            <person name="Yang D."/>
            <person name="Bader C.D."/>
            <person name="Teijaro C.N."/>
            <person name="Fluegel L."/>
            <person name="Davis C.M."/>
            <person name="Simpson J.R."/>
            <person name="Lauterbach L."/>
            <person name="Steele A.D."/>
            <person name="Gui C."/>
            <person name="Meng S."/>
            <person name="Li G."/>
            <person name="Viehrig K."/>
            <person name="Ye F."/>
            <person name="Su P."/>
            <person name="Kiefer A.F."/>
            <person name="Nichols A."/>
            <person name="Cepeda A.J."/>
            <person name="Yan W."/>
            <person name="Fan B."/>
            <person name="Jiang Y."/>
            <person name="Adhikari A."/>
            <person name="Zheng C.-J."/>
            <person name="Schuster L."/>
            <person name="Cowan T.M."/>
            <person name="Smanski M.J."/>
            <person name="Chevrette M.G."/>
            <person name="De Carvalho L.P.S."/>
            <person name="Shen B."/>
        </authorList>
    </citation>
    <scope>NUCLEOTIDE SEQUENCE [LARGE SCALE GENOMIC DNA]</scope>
    <source>
        <strain evidence="8 9">NPDC050100</strain>
    </source>
</reference>
<dbReference type="InterPro" id="IPR001851">
    <property type="entry name" value="ABC_transp_permease"/>
</dbReference>
<dbReference type="PANTHER" id="PTHR30482:SF10">
    <property type="entry name" value="HIGH-AFFINITY BRANCHED-CHAIN AMINO ACID TRANSPORT PROTEIN BRAE"/>
    <property type="match status" value="1"/>
</dbReference>
<feature type="region of interest" description="Disordered" evidence="6">
    <location>
        <begin position="313"/>
        <end position="338"/>
    </location>
</feature>
<dbReference type="EMBL" id="JBFALK010000003">
    <property type="protein sequence ID" value="MEV0968212.1"/>
    <property type="molecule type" value="Genomic_DNA"/>
</dbReference>
<dbReference type="CDD" id="cd06581">
    <property type="entry name" value="TM_PBP1_LivM_like"/>
    <property type="match status" value="1"/>
</dbReference>
<dbReference type="InterPro" id="IPR043428">
    <property type="entry name" value="LivM-like"/>
</dbReference>
<comment type="subcellular location">
    <subcellularLocation>
        <location evidence="1">Cell membrane</location>
        <topology evidence="1">Multi-pass membrane protein</topology>
    </subcellularLocation>
</comment>
<keyword evidence="2" id="KW-1003">Cell membrane</keyword>
<evidence type="ECO:0000313" key="9">
    <source>
        <dbReference type="Proteomes" id="UP001551675"/>
    </source>
</evidence>
<evidence type="ECO:0000256" key="6">
    <source>
        <dbReference type="SAM" id="MobiDB-lite"/>
    </source>
</evidence>
<feature type="transmembrane region" description="Helical" evidence="7">
    <location>
        <begin position="37"/>
        <end position="58"/>
    </location>
</feature>
<feature type="transmembrane region" description="Helical" evidence="7">
    <location>
        <begin position="90"/>
        <end position="110"/>
    </location>
</feature>
<evidence type="ECO:0000256" key="2">
    <source>
        <dbReference type="ARBA" id="ARBA00022475"/>
    </source>
</evidence>
<evidence type="ECO:0000313" key="8">
    <source>
        <dbReference type="EMBL" id="MEV0968212.1"/>
    </source>
</evidence>